<dbReference type="Pfam" id="PF00583">
    <property type="entry name" value="Acetyltransf_1"/>
    <property type="match status" value="1"/>
</dbReference>
<keyword evidence="2" id="KW-0808">Transferase</keyword>
<evidence type="ECO:0000313" key="2">
    <source>
        <dbReference type="EMBL" id="QDU56417.1"/>
    </source>
</evidence>
<gene>
    <name evidence="2" type="ORF">Pan181_26260</name>
</gene>
<dbReference type="Gene3D" id="3.40.630.30">
    <property type="match status" value="1"/>
</dbReference>
<keyword evidence="3" id="KW-1185">Reference proteome</keyword>
<feature type="domain" description="N-acetyltransferase" evidence="1">
    <location>
        <begin position="171"/>
        <end position="307"/>
    </location>
</feature>
<name>A0A518ANX1_9BACT</name>
<organism evidence="2 3">
    <name type="scientific">Aeoliella mucimassa</name>
    <dbReference type="NCBI Taxonomy" id="2527972"/>
    <lineage>
        <taxon>Bacteria</taxon>
        <taxon>Pseudomonadati</taxon>
        <taxon>Planctomycetota</taxon>
        <taxon>Planctomycetia</taxon>
        <taxon>Pirellulales</taxon>
        <taxon>Lacipirellulaceae</taxon>
        <taxon>Aeoliella</taxon>
    </lineage>
</organism>
<proteinExistence type="predicted"/>
<dbReference type="PANTHER" id="PTHR43072:SF60">
    <property type="entry name" value="L-2,4-DIAMINOBUTYRIC ACID ACETYLTRANSFERASE"/>
    <property type="match status" value="1"/>
</dbReference>
<dbReference type="CDD" id="cd04301">
    <property type="entry name" value="NAT_SF"/>
    <property type="match status" value="1"/>
</dbReference>
<dbReference type="Proteomes" id="UP000315750">
    <property type="component" value="Chromosome"/>
</dbReference>
<dbReference type="SUPFAM" id="SSF55729">
    <property type="entry name" value="Acyl-CoA N-acyltransferases (Nat)"/>
    <property type="match status" value="1"/>
</dbReference>
<sequence length="307" mass="33369">MLHGMSKVLIRPCPADLHRDALRMVLGSVDPEQRGSIIELLRPLASEGFDVFAGLVIAEQASELLGSIWLQPQVGRTATLWPAAVAEHAPAGVSQRLAEAALQQAAVLPVSLVQTLLHRSDEPFTKVLESVGFSHLADLCYLLLTVPPRCEPVVEPALEFVPSSSDPALLEQLTTATYRETLDCPDLEGRRNIADVMDGYRTIGVHDPNLWSIVHWHGQPVGVLLMAPYPEANQWELVYMGVIPEARGQAIGGKILAELKCRASRAGVDHIVLAADAANHPALAMYSQAGYTEWTRRVAYVKSVDGL</sequence>
<evidence type="ECO:0000259" key="1">
    <source>
        <dbReference type="PROSITE" id="PS51186"/>
    </source>
</evidence>
<dbReference type="AlphaFoldDB" id="A0A518ANX1"/>
<dbReference type="GO" id="GO:0016747">
    <property type="term" value="F:acyltransferase activity, transferring groups other than amino-acyl groups"/>
    <property type="evidence" value="ECO:0007669"/>
    <property type="project" value="InterPro"/>
</dbReference>
<dbReference type="PROSITE" id="PS51186">
    <property type="entry name" value="GNAT"/>
    <property type="match status" value="1"/>
</dbReference>
<reference evidence="2 3" key="1">
    <citation type="submission" date="2019-02" db="EMBL/GenBank/DDBJ databases">
        <title>Deep-cultivation of Planctomycetes and their phenomic and genomic characterization uncovers novel biology.</title>
        <authorList>
            <person name="Wiegand S."/>
            <person name="Jogler M."/>
            <person name="Boedeker C."/>
            <person name="Pinto D."/>
            <person name="Vollmers J."/>
            <person name="Rivas-Marin E."/>
            <person name="Kohn T."/>
            <person name="Peeters S.H."/>
            <person name="Heuer A."/>
            <person name="Rast P."/>
            <person name="Oberbeckmann S."/>
            <person name="Bunk B."/>
            <person name="Jeske O."/>
            <person name="Meyerdierks A."/>
            <person name="Storesund J.E."/>
            <person name="Kallscheuer N."/>
            <person name="Luecker S."/>
            <person name="Lage O.M."/>
            <person name="Pohl T."/>
            <person name="Merkel B.J."/>
            <person name="Hornburger P."/>
            <person name="Mueller R.-W."/>
            <person name="Bruemmer F."/>
            <person name="Labrenz M."/>
            <person name="Spormann A.M."/>
            <person name="Op den Camp H."/>
            <person name="Overmann J."/>
            <person name="Amann R."/>
            <person name="Jetten M.S.M."/>
            <person name="Mascher T."/>
            <person name="Medema M.H."/>
            <person name="Devos D.P."/>
            <person name="Kaster A.-K."/>
            <person name="Ovreas L."/>
            <person name="Rohde M."/>
            <person name="Galperin M.Y."/>
            <person name="Jogler C."/>
        </authorList>
    </citation>
    <scope>NUCLEOTIDE SEQUENCE [LARGE SCALE GENOMIC DNA]</scope>
    <source>
        <strain evidence="2 3">Pan181</strain>
    </source>
</reference>
<dbReference type="KEGG" id="amuc:Pan181_26260"/>
<dbReference type="OrthoDB" id="214696at2"/>
<dbReference type="EMBL" id="CP036278">
    <property type="protein sequence ID" value="QDU56417.1"/>
    <property type="molecule type" value="Genomic_DNA"/>
</dbReference>
<protein>
    <submittedName>
        <fullName evidence="2">Putative acetyltransferase</fullName>
    </submittedName>
</protein>
<evidence type="ECO:0000313" key="3">
    <source>
        <dbReference type="Proteomes" id="UP000315750"/>
    </source>
</evidence>
<dbReference type="PANTHER" id="PTHR43072">
    <property type="entry name" value="N-ACETYLTRANSFERASE"/>
    <property type="match status" value="1"/>
</dbReference>
<accession>A0A518ANX1</accession>
<dbReference type="InterPro" id="IPR016181">
    <property type="entry name" value="Acyl_CoA_acyltransferase"/>
</dbReference>
<dbReference type="InterPro" id="IPR000182">
    <property type="entry name" value="GNAT_dom"/>
</dbReference>